<dbReference type="Pfam" id="PF13585">
    <property type="entry name" value="CHU_C"/>
    <property type="match status" value="1"/>
</dbReference>
<feature type="signal peptide" evidence="1">
    <location>
        <begin position="1"/>
        <end position="19"/>
    </location>
</feature>
<feature type="chain" id="PRO_5045160599" description="Gliding motility-associated C-terminal domain-containing protein" evidence="1">
    <location>
        <begin position="20"/>
        <end position="959"/>
    </location>
</feature>
<evidence type="ECO:0000313" key="2">
    <source>
        <dbReference type="EMBL" id="GGE29593.1"/>
    </source>
</evidence>
<proteinExistence type="predicted"/>
<evidence type="ECO:0000256" key="1">
    <source>
        <dbReference type="SAM" id="SignalP"/>
    </source>
</evidence>
<dbReference type="EMBL" id="BMGM01000003">
    <property type="protein sequence ID" value="GGE29593.1"/>
    <property type="molecule type" value="Genomic_DNA"/>
</dbReference>
<name>A0ABQ1SDA3_9FLAO</name>
<evidence type="ECO:0000313" key="3">
    <source>
        <dbReference type="Proteomes" id="UP000599179"/>
    </source>
</evidence>
<accession>A0ABQ1SDA3</accession>
<reference evidence="3" key="1">
    <citation type="journal article" date="2019" name="Int. J. Syst. Evol. Microbiol.">
        <title>The Global Catalogue of Microorganisms (GCM) 10K type strain sequencing project: providing services to taxonomists for standard genome sequencing and annotation.</title>
        <authorList>
            <consortium name="The Broad Institute Genomics Platform"/>
            <consortium name="The Broad Institute Genome Sequencing Center for Infectious Disease"/>
            <person name="Wu L."/>
            <person name="Ma J."/>
        </authorList>
    </citation>
    <scope>NUCLEOTIDE SEQUENCE [LARGE SCALE GENOMIC DNA]</scope>
    <source>
        <strain evidence="3">CGMCC 1.12931</strain>
    </source>
</reference>
<dbReference type="RefSeq" id="WP_188457776.1">
    <property type="nucleotide sequence ID" value="NZ_BMGM01000003.1"/>
</dbReference>
<organism evidence="2 3">
    <name type="scientific">Psychroflexus planctonicus</name>
    <dbReference type="NCBI Taxonomy" id="1526575"/>
    <lineage>
        <taxon>Bacteria</taxon>
        <taxon>Pseudomonadati</taxon>
        <taxon>Bacteroidota</taxon>
        <taxon>Flavobacteriia</taxon>
        <taxon>Flavobacteriales</taxon>
        <taxon>Flavobacteriaceae</taxon>
        <taxon>Psychroflexus</taxon>
    </lineage>
</organism>
<gene>
    <name evidence="2" type="ORF">GCM10010832_07660</name>
</gene>
<dbReference type="Proteomes" id="UP000599179">
    <property type="component" value="Unassembled WGS sequence"/>
</dbReference>
<dbReference type="NCBIfam" id="TIGR04131">
    <property type="entry name" value="Bac_Flav_CTERM"/>
    <property type="match status" value="1"/>
</dbReference>
<dbReference type="InterPro" id="IPR026341">
    <property type="entry name" value="T9SS_type_B"/>
</dbReference>
<evidence type="ECO:0008006" key="4">
    <source>
        <dbReference type="Google" id="ProtNLM"/>
    </source>
</evidence>
<keyword evidence="1" id="KW-0732">Signal</keyword>
<sequence>MKTPLLLLLTLLISSQLLAQGEANNWYFGRNAGITFNTNPPSALNNGELNTTEGCSSISDTGGNLLFYTDGRTIWDKNHNIMPNADYFGGTGLHGDPSSTQSGLIVPHPTIPDIYYVFTVDEPHHQNANAYPNQGPADDNGNPIANYQEGSQYTIPEEDDGFNNGFNYSIVDMSLRNGLGDVLEDERNNHLVTYDENNTEQIKYQCSEKITAVAGSDCNSIWVITHFIDKFYAFLINENGVDPNPIVSQTTPIIGLGSYRRNAIGYLKASPSGEKLIMANAQTFNSTSANGNIHLYDFDNTTGEVSNSIQLLANISPYGVEFSPDSNKAFASASTPGSSAVIYQWNIEPGINPNNSLYVQETNSQQAAALQLGPNGKIYMPLFNGTLLTAINNPNEYGVDMDYSNFTNAGAISLQGNITTFGLPPFIQSIFTSRVDIISGENPEENNFNIETEISICDGESYVLGAEYETSATYQWFENGEEIEGETTPFLEINLPENEEAPYSTAYTLDIFPETGECKLSGIANVIFGENPIINDTSLVQCVTDFETETANFNLTNARAGLIEATNLSVQDFEFQFFETLEDLENEISIENETNYQNLNNPQSIIAEVTNSETRCKNTATIQLVVDDIEGTEEVDLFACDDNLDGFQSFNLELTSNETSFTPTYFYRSINDALQDENRISNPESFNNTEAYQQTIYFRTEQDFGCGILGVLNLRFNNLPFQFEDQEVFYCLEDSPETISISPSVPENRINNYQYFWPFNNEETFSTEVNEAGTYEVLVTEIATGCSSVQNIVVNNSNLASFQVDLNDGSETSNSLEIIVDQPNSLGNYEFAIEDPAGAYQESPVFEDLPPGFYDVFARDKNGCGIAKRTVGLVGVMQFFTPNNDGINDSWNVVGLPANKNAQVRVFDRFGKLLVSFKAQNYKGWDGTYNGKLMPNNDYWYLVELDDGRTLKGNFTLKR</sequence>
<dbReference type="SUPFAM" id="SSF75011">
    <property type="entry name" value="3-carboxy-cis,cis-mucoante lactonizing enzyme"/>
    <property type="match status" value="1"/>
</dbReference>
<keyword evidence="3" id="KW-1185">Reference proteome</keyword>
<comment type="caution">
    <text evidence="2">The sequence shown here is derived from an EMBL/GenBank/DDBJ whole genome shotgun (WGS) entry which is preliminary data.</text>
</comment>
<protein>
    <recommendedName>
        <fullName evidence="4">Gliding motility-associated C-terminal domain-containing protein</fullName>
    </recommendedName>
</protein>